<organism evidence="1 2">
    <name type="scientific">Sporosarcina quadrami</name>
    <dbReference type="NCBI Taxonomy" id="2762234"/>
    <lineage>
        <taxon>Bacteria</taxon>
        <taxon>Bacillati</taxon>
        <taxon>Bacillota</taxon>
        <taxon>Bacilli</taxon>
        <taxon>Bacillales</taxon>
        <taxon>Caryophanaceae</taxon>
        <taxon>Sporosarcina</taxon>
    </lineage>
</organism>
<evidence type="ECO:0000313" key="2">
    <source>
        <dbReference type="Proteomes" id="UP000626786"/>
    </source>
</evidence>
<dbReference type="InterPro" id="IPR020216">
    <property type="entry name" value="Uncharacterised_YncE"/>
</dbReference>
<name>A0ABR8U6W0_9BACL</name>
<reference evidence="1 2" key="1">
    <citation type="submission" date="2020-08" db="EMBL/GenBank/DDBJ databases">
        <title>A Genomic Blueprint of the Chicken Gut Microbiome.</title>
        <authorList>
            <person name="Gilroy R."/>
            <person name="Ravi A."/>
            <person name="Getino M."/>
            <person name="Pursley I."/>
            <person name="Horton D.L."/>
            <person name="Alikhan N.-F."/>
            <person name="Baker D."/>
            <person name="Gharbi K."/>
            <person name="Hall N."/>
            <person name="Watson M."/>
            <person name="Adriaenssens E.M."/>
            <person name="Foster-Nyarko E."/>
            <person name="Jarju S."/>
            <person name="Secka A."/>
            <person name="Antonio M."/>
            <person name="Oren A."/>
            <person name="Chaudhuri R."/>
            <person name="La Ragione R.M."/>
            <person name="Hildebrand F."/>
            <person name="Pallen M.J."/>
        </authorList>
    </citation>
    <scope>NUCLEOTIDE SEQUENCE [LARGE SCALE GENOMIC DNA]</scope>
    <source>
        <strain evidence="1 2">Sa2YVA2</strain>
    </source>
</reference>
<proteinExistence type="predicted"/>
<dbReference type="Proteomes" id="UP000626786">
    <property type="component" value="Unassembled WGS sequence"/>
</dbReference>
<dbReference type="EMBL" id="JACSQN010000003">
    <property type="protein sequence ID" value="MBD7983771.1"/>
    <property type="molecule type" value="Genomic_DNA"/>
</dbReference>
<gene>
    <name evidence="1" type="ORF">H9649_04195</name>
</gene>
<evidence type="ECO:0000313" key="1">
    <source>
        <dbReference type="EMBL" id="MBD7983771.1"/>
    </source>
</evidence>
<dbReference type="Pfam" id="PF10903">
    <property type="entry name" value="DUF2691"/>
    <property type="match status" value="1"/>
</dbReference>
<protein>
    <submittedName>
        <fullName evidence="1">DUF2691 family protein</fullName>
    </submittedName>
</protein>
<sequence length="153" mass="17705">MRGIMFQIRNEYGKQLADLLVDIVDPAWVWSIDPVESYKVENDTLAYPLFSDVIMDGQEFSELINTHVYYLIFADLKAFPTRESIVKVKKDEDFMRSECQLAILLIDSVYTLILAKDEEVIRKLGECARSKEFTEIEYVTDEQASGMMLTVWG</sequence>
<comment type="caution">
    <text evidence="1">The sequence shown here is derived from an EMBL/GenBank/DDBJ whole genome shotgun (WGS) entry which is preliminary data.</text>
</comment>
<accession>A0ABR8U6W0</accession>
<keyword evidence="2" id="KW-1185">Reference proteome</keyword>
<dbReference type="RefSeq" id="WP_191693466.1">
    <property type="nucleotide sequence ID" value="NZ_JACSQN010000003.1"/>
</dbReference>